<name>A0ABU2W4L2_9ACTN</name>
<evidence type="ECO:0000313" key="2">
    <source>
        <dbReference type="EMBL" id="MDT0492795.1"/>
    </source>
</evidence>
<dbReference type="Gene3D" id="3.30.420.10">
    <property type="entry name" value="Ribonuclease H-like superfamily/Ribonuclease H"/>
    <property type="match status" value="1"/>
</dbReference>
<reference evidence="3" key="1">
    <citation type="submission" date="2023-07" db="EMBL/GenBank/DDBJ databases">
        <title>30 novel species of actinomycetes from the DSMZ collection.</title>
        <authorList>
            <person name="Nouioui I."/>
        </authorList>
    </citation>
    <scope>NUCLEOTIDE SEQUENCE [LARGE SCALE GENOMIC DNA]</scope>
    <source>
        <strain evidence="3">DSM 40932</strain>
    </source>
</reference>
<evidence type="ECO:0000256" key="1">
    <source>
        <dbReference type="SAM" id="MobiDB-lite"/>
    </source>
</evidence>
<dbReference type="EMBL" id="JAVRFG010000025">
    <property type="protein sequence ID" value="MDT0492795.1"/>
    <property type="molecule type" value="Genomic_DNA"/>
</dbReference>
<organism evidence="2 3">
    <name type="scientific">Streptomyces stephensoniae</name>
    <dbReference type="NCBI Taxonomy" id="3375367"/>
    <lineage>
        <taxon>Bacteria</taxon>
        <taxon>Bacillati</taxon>
        <taxon>Actinomycetota</taxon>
        <taxon>Actinomycetes</taxon>
        <taxon>Kitasatosporales</taxon>
        <taxon>Streptomycetaceae</taxon>
        <taxon>Streptomyces</taxon>
    </lineage>
</organism>
<comment type="caution">
    <text evidence="2">The sequence shown here is derived from an EMBL/GenBank/DDBJ whole genome shotgun (WGS) entry which is preliminary data.</text>
</comment>
<feature type="region of interest" description="Disordered" evidence="1">
    <location>
        <begin position="55"/>
        <end position="76"/>
    </location>
</feature>
<protein>
    <recommendedName>
        <fullName evidence="4">Transposase</fullName>
    </recommendedName>
</protein>
<dbReference type="RefSeq" id="WP_311602490.1">
    <property type="nucleotide sequence ID" value="NZ_JAVRFG010000025.1"/>
</dbReference>
<dbReference type="InterPro" id="IPR036397">
    <property type="entry name" value="RNaseH_sf"/>
</dbReference>
<gene>
    <name evidence="2" type="ORF">RM717_20025</name>
</gene>
<dbReference type="Proteomes" id="UP001180556">
    <property type="component" value="Unassembled WGS sequence"/>
</dbReference>
<accession>A0ABU2W4L2</accession>
<evidence type="ECO:0008006" key="4">
    <source>
        <dbReference type="Google" id="ProtNLM"/>
    </source>
</evidence>
<sequence>MTATQRLLDLAPGAGFRIDGVDWVVDEVEPQHGRVVLVSTEGRTEDRTVSWLMHHRPEPLGKVSESSGRDGRRAQPRTLADLTPLQLQRAQLRAEHVREAITGFRDGHPAKARPGEPRAEYDPARTTLMQRRKTKARELAGLDPLEAELLGLQRMSERTLIRLSAPHVDELVLACADGRWTRRRTGRVVRPEIREAILAVRQESVRRSRISMRSKHRLLHQYMAERFPDLPTKDIPSCDTLARVWREWFGPGGARQRYLGTAEMLDDTGPRVVVHRPGQVVALDSTPLPVKLRESVFGEPVSVMLTLALDVYTHSCCAFRLTMVSDTSVDVAMLLRDVMMPLPMREGWGEEMEWPYPGEIITAPLGHTSGRSPGKTAIRRGLAAHLVQAVTGMSLDDAGTYLGIPPAWMAAWGRFRPLEERLHGCRADLSVLFQRLTDHVADQPTVDYAARRKRFANWTLPESDLQRIVENYPGRRRLLARGSQRGARMRVGFSALVWSQLTGSEWRLAPDLQPLPVEGVAMVDAGVIHQLQGRNPDHQPFYAYLHDLLPDYASTVLEGKDHQ</sequence>
<evidence type="ECO:0000313" key="3">
    <source>
        <dbReference type="Proteomes" id="UP001180556"/>
    </source>
</evidence>
<proteinExistence type="predicted"/>
<keyword evidence="3" id="KW-1185">Reference proteome</keyword>